<evidence type="ECO:0000313" key="2">
    <source>
        <dbReference type="Proteomes" id="UP000010290"/>
    </source>
</evidence>
<organism evidence="1 2">
    <name type="scientific">Providencia sneebia DSM 19967</name>
    <dbReference type="NCBI Taxonomy" id="1141660"/>
    <lineage>
        <taxon>Bacteria</taxon>
        <taxon>Pseudomonadati</taxon>
        <taxon>Pseudomonadota</taxon>
        <taxon>Gammaproteobacteria</taxon>
        <taxon>Enterobacterales</taxon>
        <taxon>Morganellaceae</taxon>
        <taxon>Providencia</taxon>
    </lineage>
</organism>
<sequence length="612" mass="70838">MTKIYSKPLNTDESINCYQTDDNNYNSSSIDNKNLANQIKQISNITEQSKTTQQAVQLSINATKKNKKAKVERAFIQRTTLYPSAKNEVVAFKYQLKKSKRPLVHFPPSARGDMNSYKYIGFLEQRERPLTMFEYVSCKNSDAQELRFNNNLPVIIEHINSMGSRLKEGRDYIFCNKQEIDSFQEESVKIKNYQYYDSIVAVPELRKDIHKQFRDDIATNPKIKSYFDNKALPCTGEETFIRKNRLIMVNVNKRPTLSQWEPREYRHTTPDFTHLKNLVDCVYEAKKEANQRIQKDKFDICFVGSEFTMGEQGLWKEYAMKKGVNVHFFNDLAKKGFNRLEQREALFALSDQYKSTIYFGLQSGVNEDAPILPRTNVYSLSEYLKSSQVGINRIEKRAQLDIIKKGPLGVPMHASTVGNFYSLRNCEFLTTEGILAAIQLKDSTLFKQHQPLDKLWAKIVNQYAIEVGNENTEIPDERATDALLTLILDNGTNTKVNEETKNNYRDVVNIIVQRMKGKMPYFSEAAKKYFTDVMKEELTLHDSHEPLTQNERKREIHNAGITPFTSKLLRHSHHFEPRGKERIGMPDNPKDNALNLLYSTGKRPLRKALPLI</sequence>
<comment type="caution">
    <text evidence="1">The sequence shown here is derived from an EMBL/GenBank/DDBJ whole genome shotgun (WGS) entry which is preliminary data.</text>
</comment>
<protein>
    <submittedName>
        <fullName evidence="1">Uncharacterized protein</fullName>
    </submittedName>
</protein>
<dbReference type="OrthoDB" id="7053938at2"/>
<dbReference type="PATRIC" id="fig|1141660.3.peg.2113"/>
<dbReference type="Proteomes" id="UP000010290">
    <property type="component" value="Chromosome"/>
</dbReference>
<gene>
    <name evidence="1" type="ORF">OO7_10592</name>
</gene>
<dbReference type="HOGENOM" id="CLU_459086_0_0_6"/>
<proteinExistence type="predicted"/>
<evidence type="ECO:0000313" key="1">
    <source>
        <dbReference type="EMBL" id="EKT56380.1"/>
    </source>
</evidence>
<reference evidence="1 2" key="1">
    <citation type="journal article" date="2012" name="BMC Genomics">
        <title>Comparative genomics of bacteria in the genus Providencia isolated from wild Drosophila melanogaster.</title>
        <authorList>
            <person name="Galac M.R."/>
            <person name="Lazzaro B.P."/>
        </authorList>
    </citation>
    <scope>NUCLEOTIDE SEQUENCE [LARGE SCALE GENOMIC DNA]</scope>
    <source>
        <strain evidence="1 2">DSM 19967</strain>
    </source>
</reference>
<name>K8WJP1_9GAMM</name>
<dbReference type="EMBL" id="AKKN01000009">
    <property type="protein sequence ID" value="EKT56380.1"/>
    <property type="molecule type" value="Genomic_DNA"/>
</dbReference>
<keyword evidence="2" id="KW-1185">Reference proteome</keyword>
<dbReference type="AlphaFoldDB" id="K8WJP1"/>
<dbReference type="RefSeq" id="WP_008915924.1">
    <property type="nucleotide sequence ID" value="NZ_CM001773.1"/>
</dbReference>
<accession>K8WJP1</accession>